<evidence type="ECO:0000313" key="8">
    <source>
        <dbReference type="EnsemblMetazoa" id="CPIJ008979-PA"/>
    </source>
</evidence>
<keyword evidence="3" id="KW-0813">Transport</keyword>
<dbReference type="Pfam" id="PF22651">
    <property type="entry name" value="OBP47_like"/>
    <property type="match status" value="1"/>
</dbReference>
<dbReference type="InParanoid" id="B0WPH2"/>
<accession>B0WPH2</accession>
<dbReference type="OrthoDB" id="7730192at2759"/>
<evidence type="ECO:0000256" key="2">
    <source>
        <dbReference type="ARBA" id="ARBA00008098"/>
    </source>
</evidence>
<evidence type="ECO:0000313" key="7">
    <source>
        <dbReference type="EMBL" id="EDS32360.1"/>
    </source>
</evidence>
<reference evidence="8" key="2">
    <citation type="submission" date="2020-05" db="UniProtKB">
        <authorList>
            <consortium name="EnsemblMetazoa"/>
        </authorList>
    </citation>
    <scope>IDENTIFICATION</scope>
    <source>
        <strain evidence="8">JHB</strain>
    </source>
</reference>
<proteinExistence type="inferred from homology"/>
<dbReference type="EMBL" id="DS232024">
    <property type="protein sequence ID" value="EDS32360.1"/>
    <property type="molecule type" value="Genomic_DNA"/>
</dbReference>
<dbReference type="PANTHER" id="PTHR21066:SF3">
    <property type="entry name" value="IP02236P"/>
    <property type="match status" value="1"/>
</dbReference>
<reference evidence="7" key="1">
    <citation type="submission" date="2007-03" db="EMBL/GenBank/DDBJ databases">
        <title>Annotation of Culex pipiens quinquefasciatus.</title>
        <authorList>
            <consortium name="The Broad Institute Genome Sequencing Platform"/>
            <person name="Atkinson P.W."/>
            <person name="Hemingway J."/>
            <person name="Christensen B.M."/>
            <person name="Higgs S."/>
            <person name="Kodira C."/>
            <person name="Hannick L."/>
            <person name="Megy K."/>
            <person name="O'Leary S."/>
            <person name="Pearson M."/>
            <person name="Haas B.J."/>
            <person name="Mauceli E."/>
            <person name="Wortman J.R."/>
            <person name="Lee N.H."/>
            <person name="Guigo R."/>
            <person name="Stanke M."/>
            <person name="Alvarado L."/>
            <person name="Amedeo P."/>
            <person name="Antoine C.H."/>
            <person name="Arensburger P."/>
            <person name="Bidwell S.L."/>
            <person name="Crawford M."/>
            <person name="Camaro F."/>
            <person name="Devon K."/>
            <person name="Engels R."/>
            <person name="Hammond M."/>
            <person name="Howarth C."/>
            <person name="Koehrsen M."/>
            <person name="Lawson D."/>
            <person name="Montgomery P."/>
            <person name="Nene V."/>
            <person name="Nusbaum C."/>
            <person name="Puiu D."/>
            <person name="Romero-Severson J."/>
            <person name="Severson D.W."/>
            <person name="Shumway M."/>
            <person name="Sisk P."/>
            <person name="Stolte C."/>
            <person name="Zeng Q."/>
            <person name="Eisenstadt E."/>
            <person name="Fraser-Liggett C."/>
            <person name="Strausberg R."/>
            <person name="Galagan J."/>
            <person name="Birren B."/>
            <person name="Collins F.H."/>
        </authorList>
    </citation>
    <scope>NUCLEOTIDE SEQUENCE [LARGE SCALE GENOMIC DNA]</scope>
    <source>
        <strain evidence="7">JHB</strain>
    </source>
</reference>
<protein>
    <submittedName>
        <fullName evidence="7 8">Odorant-binding protein 50c</fullName>
    </submittedName>
</protein>
<dbReference type="GO" id="GO:0005576">
    <property type="term" value="C:extracellular region"/>
    <property type="evidence" value="ECO:0007669"/>
    <property type="project" value="UniProtKB-SubCell"/>
</dbReference>
<dbReference type="Proteomes" id="UP000002320">
    <property type="component" value="Unassembled WGS sequence"/>
</dbReference>
<keyword evidence="9" id="KW-1185">Reference proteome</keyword>
<gene>
    <name evidence="8" type="primary">6041352</name>
    <name evidence="7" type="ORF">CpipJ_CPIJ008979</name>
</gene>
<sequence length="141" mass="15282">MPPLLDEALLAGCKQIHGGEDLKRGVAHEKGSCLVECAMNATGTMTNGMLDQERILQLVAASSTGSPALKSVTSAACIRCFQKRLQTVQQPRAATFCSSEAAQFLSCVNMETFKTCLQEYWTDSSSCITLRKFIENCPIPT</sequence>
<dbReference type="KEGG" id="cqu:CpipJ_CPIJ008979"/>
<evidence type="ECO:0000256" key="5">
    <source>
        <dbReference type="ARBA" id="ARBA00023157"/>
    </source>
</evidence>
<name>B0WPH2_CULQU</name>
<evidence type="ECO:0000256" key="4">
    <source>
        <dbReference type="ARBA" id="ARBA00022525"/>
    </source>
</evidence>
<comment type="subcellular location">
    <subcellularLocation>
        <location evidence="1">Secreted</location>
    </subcellularLocation>
</comment>
<feature type="domain" description="OBP47-like" evidence="6">
    <location>
        <begin position="2"/>
        <end position="133"/>
    </location>
</feature>
<dbReference type="HOGENOM" id="CLU_1827191_0_0_1"/>
<dbReference type="PANTHER" id="PTHR21066">
    <property type="entry name" value="ODORANT-BINDING PROTEIN 59A-RELATED"/>
    <property type="match status" value="1"/>
</dbReference>
<dbReference type="EnsemblMetazoa" id="CPIJ008979-RA">
    <property type="protein sequence ID" value="CPIJ008979-PA"/>
    <property type="gene ID" value="CPIJ008979"/>
</dbReference>
<keyword evidence="4" id="KW-0964">Secreted</keyword>
<keyword evidence="5" id="KW-1015">Disulfide bond</keyword>
<dbReference type="AlphaFoldDB" id="B0WPH2"/>
<comment type="similarity">
    <text evidence="2">Belongs to the PBP/GOBP family.</text>
</comment>
<dbReference type="VEuPathDB" id="VectorBase:CPIJ008979"/>
<dbReference type="STRING" id="7176.B0WPH2"/>
<evidence type="ECO:0000256" key="3">
    <source>
        <dbReference type="ARBA" id="ARBA00022448"/>
    </source>
</evidence>
<dbReference type="VEuPathDB" id="VectorBase:CQUJHB002865"/>
<organism>
    <name type="scientific">Culex quinquefasciatus</name>
    <name type="common">Southern house mosquito</name>
    <name type="synonym">Culex pungens</name>
    <dbReference type="NCBI Taxonomy" id="7176"/>
    <lineage>
        <taxon>Eukaryota</taxon>
        <taxon>Metazoa</taxon>
        <taxon>Ecdysozoa</taxon>
        <taxon>Arthropoda</taxon>
        <taxon>Hexapoda</taxon>
        <taxon>Insecta</taxon>
        <taxon>Pterygota</taxon>
        <taxon>Neoptera</taxon>
        <taxon>Endopterygota</taxon>
        <taxon>Diptera</taxon>
        <taxon>Nematocera</taxon>
        <taxon>Culicoidea</taxon>
        <taxon>Culicidae</taxon>
        <taxon>Culicinae</taxon>
        <taxon>Culicini</taxon>
        <taxon>Culex</taxon>
        <taxon>Culex</taxon>
    </lineage>
</organism>
<dbReference type="Gene3D" id="1.10.238.270">
    <property type="match status" value="1"/>
</dbReference>
<dbReference type="eggNOG" id="ENOG502T8UJ">
    <property type="taxonomic scope" value="Eukaryota"/>
</dbReference>
<dbReference type="InterPro" id="IPR052295">
    <property type="entry name" value="Odorant-binding_protein"/>
</dbReference>
<evidence type="ECO:0000313" key="9">
    <source>
        <dbReference type="Proteomes" id="UP000002320"/>
    </source>
</evidence>
<evidence type="ECO:0000256" key="1">
    <source>
        <dbReference type="ARBA" id="ARBA00004613"/>
    </source>
</evidence>
<dbReference type="FunCoup" id="B0WPH2">
    <property type="interactions" value="48"/>
</dbReference>
<evidence type="ECO:0000259" key="6">
    <source>
        <dbReference type="Pfam" id="PF22651"/>
    </source>
</evidence>
<dbReference type="InterPro" id="IPR054577">
    <property type="entry name" value="OBP47-like_dom"/>
</dbReference>
<dbReference type="OMA" id="VECAMNA"/>